<dbReference type="InParanoid" id="A0A1X7VET0"/>
<dbReference type="OrthoDB" id="6019648at2759"/>
<evidence type="ECO:0000313" key="2">
    <source>
        <dbReference type="EnsemblMetazoa" id="Aqu2.1.38032_001"/>
    </source>
</evidence>
<organism evidence="2">
    <name type="scientific">Amphimedon queenslandica</name>
    <name type="common">Sponge</name>
    <dbReference type="NCBI Taxonomy" id="400682"/>
    <lineage>
        <taxon>Eukaryota</taxon>
        <taxon>Metazoa</taxon>
        <taxon>Porifera</taxon>
        <taxon>Demospongiae</taxon>
        <taxon>Heteroscleromorpha</taxon>
        <taxon>Haplosclerida</taxon>
        <taxon>Niphatidae</taxon>
        <taxon>Amphimedon</taxon>
    </lineage>
</organism>
<protein>
    <submittedName>
        <fullName evidence="2">Uncharacterized protein</fullName>
    </submittedName>
</protein>
<proteinExistence type="predicted"/>
<dbReference type="EnsemblMetazoa" id="Aqu2.1.38032_001">
    <property type="protein sequence ID" value="Aqu2.1.38032_001"/>
    <property type="gene ID" value="Aqu2.1.38032"/>
</dbReference>
<feature type="region of interest" description="Disordered" evidence="1">
    <location>
        <begin position="132"/>
        <end position="151"/>
    </location>
</feature>
<name>A0A1X7VET0_AMPQE</name>
<reference evidence="2" key="1">
    <citation type="submission" date="2017-05" db="UniProtKB">
        <authorList>
            <consortium name="EnsemblMetazoa"/>
        </authorList>
    </citation>
    <scope>IDENTIFICATION</scope>
</reference>
<accession>A0A1X7VET0</accession>
<dbReference type="AlphaFoldDB" id="A0A1X7VET0"/>
<sequence>MPHNLLAGFLERGICYAFRIGFNRSSQLKSATSHMGLVFEQPEMVSIYIAEEVAAGRLLPATAIQQSPIGIIPKKNKANKFRMIVDLLSPIVQSINDGICKEDYSFHYASVTDTAQSIVACGCGAFDGQVKSKSGVQDGTRSPRGHSPFWH</sequence>
<evidence type="ECO:0000256" key="1">
    <source>
        <dbReference type="SAM" id="MobiDB-lite"/>
    </source>
</evidence>